<comment type="similarity">
    <text evidence="2 11">Belongs to the class-II aminoacyl-tRNA synthetase family.</text>
</comment>
<feature type="binding site" evidence="12">
    <location>
        <position position="258"/>
    </location>
    <ligand>
        <name>L-histidine</name>
        <dbReference type="ChEBI" id="CHEBI:57595"/>
    </ligand>
</feature>
<dbReference type="InterPro" id="IPR006195">
    <property type="entry name" value="aa-tRNA-synth_II"/>
</dbReference>
<dbReference type="EC" id="6.1.1.21" evidence="11"/>
<reference evidence="15" key="1">
    <citation type="submission" date="2015-08" db="EMBL/GenBank/DDBJ databases">
        <title>Fjat-14210 dsm16467.</title>
        <authorList>
            <person name="Liu B."/>
            <person name="Wang J."/>
            <person name="Zhu Y."/>
            <person name="Liu G."/>
            <person name="Chen Q."/>
            <person name="Chen Z."/>
            <person name="Lan J."/>
            <person name="Che J."/>
            <person name="Ge C."/>
            <person name="Shi H."/>
            <person name="Pan Z."/>
            <person name="Liu X."/>
        </authorList>
    </citation>
    <scope>NUCLEOTIDE SEQUENCE [LARGE SCALE GENOMIC DNA]</scope>
    <source>
        <strain evidence="15">DSM 16467</strain>
    </source>
</reference>
<dbReference type="GO" id="GO:0004821">
    <property type="term" value="F:histidine-tRNA ligase activity"/>
    <property type="evidence" value="ECO:0007669"/>
    <property type="project" value="UniProtKB-UniRule"/>
</dbReference>
<dbReference type="CDD" id="cd00773">
    <property type="entry name" value="HisRS-like_core"/>
    <property type="match status" value="1"/>
</dbReference>
<feature type="binding site" evidence="12">
    <location>
        <position position="131"/>
    </location>
    <ligand>
        <name>L-histidine</name>
        <dbReference type="ChEBI" id="CHEBI:57595"/>
    </ligand>
</feature>
<dbReference type="InterPro" id="IPR041715">
    <property type="entry name" value="HisRS-like_core"/>
</dbReference>
<evidence type="ECO:0000256" key="5">
    <source>
        <dbReference type="ARBA" id="ARBA00022598"/>
    </source>
</evidence>
<evidence type="ECO:0000256" key="1">
    <source>
        <dbReference type="ARBA" id="ARBA00004496"/>
    </source>
</evidence>
<feature type="binding site" evidence="12">
    <location>
        <position position="113"/>
    </location>
    <ligand>
        <name>L-histidine</name>
        <dbReference type="ChEBI" id="CHEBI:57595"/>
    </ligand>
</feature>
<dbReference type="GO" id="GO:0016740">
    <property type="term" value="F:transferase activity"/>
    <property type="evidence" value="ECO:0007669"/>
    <property type="project" value="UniProtKB-ARBA"/>
</dbReference>
<dbReference type="Gene3D" id="3.30.930.10">
    <property type="entry name" value="Bira Bifunctional Protein, Domain 2"/>
    <property type="match status" value="1"/>
</dbReference>
<dbReference type="InterPro" id="IPR004154">
    <property type="entry name" value="Anticodon-bd"/>
</dbReference>
<comment type="subunit">
    <text evidence="3 11">Homodimer.</text>
</comment>
<keyword evidence="7 11" id="KW-0067">ATP-binding</keyword>
<dbReference type="InterPro" id="IPR033656">
    <property type="entry name" value="HisRS_anticodon"/>
</dbReference>
<dbReference type="GO" id="GO:0140096">
    <property type="term" value="F:catalytic activity, acting on a protein"/>
    <property type="evidence" value="ECO:0007669"/>
    <property type="project" value="UniProtKB-ARBA"/>
</dbReference>
<evidence type="ECO:0000256" key="2">
    <source>
        <dbReference type="ARBA" id="ARBA00008226"/>
    </source>
</evidence>
<dbReference type="InterPro" id="IPR004516">
    <property type="entry name" value="HisRS/HisZ"/>
</dbReference>
<feature type="binding site" evidence="12">
    <location>
        <begin position="81"/>
        <end position="83"/>
    </location>
    <ligand>
        <name>L-histidine</name>
        <dbReference type="ChEBI" id="CHEBI:57595"/>
    </ligand>
</feature>
<dbReference type="Pfam" id="PF13393">
    <property type="entry name" value="tRNA-synt_His"/>
    <property type="match status" value="1"/>
</dbReference>
<dbReference type="Proteomes" id="UP000037558">
    <property type="component" value="Unassembled WGS sequence"/>
</dbReference>
<comment type="catalytic activity">
    <reaction evidence="10 11">
        <text>tRNA(His) + L-histidine + ATP = L-histidyl-tRNA(His) + AMP + diphosphate + H(+)</text>
        <dbReference type="Rhea" id="RHEA:17313"/>
        <dbReference type="Rhea" id="RHEA-COMP:9665"/>
        <dbReference type="Rhea" id="RHEA-COMP:9689"/>
        <dbReference type="ChEBI" id="CHEBI:15378"/>
        <dbReference type="ChEBI" id="CHEBI:30616"/>
        <dbReference type="ChEBI" id="CHEBI:33019"/>
        <dbReference type="ChEBI" id="CHEBI:57595"/>
        <dbReference type="ChEBI" id="CHEBI:78442"/>
        <dbReference type="ChEBI" id="CHEBI:78527"/>
        <dbReference type="ChEBI" id="CHEBI:456215"/>
        <dbReference type="EC" id="6.1.1.21"/>
    </reaction>
</comment>
<dbReference type="FunFam" id="3.30.930.10:FF:000005">
    <property type="entry name" value="Histidine--tRNA ligase"/>
    <property type="match status" value="1"/>
</dbReference>
<dbReference type="OrthoDB" id="9800814at2"/>
<feature type="binding site" evidence="12">
    <location>
        <position position="127"/>
    </location>
    <ligand>
        <name>L-histidine</name>
        <dbReference type="ChEBI" id="CHEBI:57595"/>
    </ligand>
</feature>
<evidence type="ECO:0000256" key="7">
    <source>
        <dbReference type="ARBA" id="ARBA00022840"/>
    </source>
</evidence>
<dbReference type="Gene3D" id="3.40.50.800">
    <property type="entry name" value="Anticodon-binding domain"/>
    <property type="match status" value="1"/>
</dbReference>
<evidence type="ECO:0000313" key="14">
    <source>
        <dbReference type="EMBL" id="KOO47048.1"/>
    </source>
</evidence>
<organism evidence="14 15">
    <name type="scientific">Priestia koreensis</name>
    <dbReference type="NCBI Taxonomy" id="284581"/>
    <lineage>
        <taxon>Bacteria</taxon>
        <taxon>Bacillati</taxon>
        <taxon>Bacillota</taxon>
        <taxon>Bacilli</taxon>
        <taxon>Bacillales</taxon>
        <taxon>Bacillaceae</taxon>
        <taxon>Priestia</taxon>
    </lineage>
</organism>
<evidence type="ECO:0000256" key="4">
    <source>
        <dbReference type="ARBA" id="ARBA00022490"/>
    </source>
</evidence>
<name>A0A0M0L8R0_9BACI</name>
<comment type="caution">
    <text evidence="14">The sequence shown here is derived from an EMBL/GenBank/DDBJ whole genome shotgun (WGS) entry which is preliminary data.</text>
</comment>
<gene>
    <name evidence="11" type="primary">hisS</name>
    <name evidence="14" type="ORF">AMD01_08840</name>
</gene>
<evidence type="ECO:0000256" key="3">
    <source>
        <dbReference type="ARBA" id="ARBA00011738"/>
    </source>
</evidence>
<evidence type="ECO:0000256" key="9">
    <source>
        <dbReference type="ARBA" id="ARBA00023146"/>
    </source>
</evidence>
<dbReference type="AlphaFoldDB" id="A0A0M0L8R0"/>
<dbReference type="GO" id="GO:0005524">
    <property type="term" value="F:ATP binding"/>
    <property type="evidence" value="ECO:0007669"/>
    <property type="project" value="UniProtKB-UniRule"/>
</dbReference>
<sequence length="421" mass="47600">MSIQIPRGTQDILPGTVEYWQYIEQKAREICRAFNYKEVRTPMFEHTELFQRGVGETTDIVQKEMYTFTDRGDRSLTLRPEGTAGVVRSFVTHKMFGSPNQPTKLYYIGPMFRYERPQAGRFRQFVQFGVEALGSNDPSIDAEVLALAMQFYQSLGLKSLRLVVNSLGDAESRQAHRQALIDHFKPRIGEFCSDCQNRLEKNPLRILDCKKDRDHELMKTAPAITDYLNDYSREYFEKVQQYLTDLNIEFVVDPNLVRGLDYYNHTAFEIMSEAEGFGAITTLCGGGRYNGLVQDLGGPETPGIGFGLSIERLLSALEAEGVELPVDTGVDCYVVSLGDAAKDKVVSIVNDLRQAGFVTEKDYLDKKMKAQFKAADRLEAKYVVVLGEDELEKGVVNVKDMQKGDQNEVAITELVHYLTNL</sequence>
<dbReference type="PANTHER" id="PTHR43707">
    <property type="entry name" value="HISTIDYL-TRNA SYNTHETASE"/>
    <property type="match status" value="1"/>
</dbReference>
<evidence type="ECO:0000313" key="15">
    <source>
        <dbReference type="Proteomes" id="UP000037558"/>
    </source>
</evidence>
<feature type="domain" description="Aminoacyl-transfer RNA synthetases class-II family profile" evidence="13">
    <location>
        <begin position="1"/>
        <end position="325"/>
    </location>
</feature>
<evidence type="ECO:0000256" key="6">
    <source>
        <dbReference type="ARBA" id="ARBA00022741"/>
    </source>
</evidence>
<keyword evidence="6 11" id="KW-0547">Nucleotide-binding</keyword>
<dbReference type="HAMAP" id="MF_00127">
    <property type="entry name" value="His_tRNA_synth"/>
    <property type="match status" value="1"/>
</dbReference>
<evidence type="ECO:0000259" key="13">
    <source>
        <dbReference type="PROSITE" id="PS50862"/>
    </source>
</evidence>
<dbReference type="EMBL" id="LILC01000011">
    <property type="protein sequence ID" value="KOO47048.1"/>
    <property type="molecule type" value="Genomic_DNA"/>
</dbReference>
<comment type="subcellular location">
    <subcellularLocation>
        <location evidence="1 11">Cytoplasm</location>
    </subcellularLocation>
</comment>
<evidence type="ECO:0000256" key="8">
    <source>
        <dbReference type="ARBA" id="ARBA00022917"/>
    </source>
</evidence>
<dbReference type="SUPFAM" id="SSF52954">
    <property type="entry name" value="Class II aaRS ABD-related"/>
    <property type="match status" value="1"/>
</dbReference>
<keyword evidence="4 11" id="KW-0963">Cytoplasm</keyword>
<keyword evidence="5 11" id="KW-0436">Ligase</keyword>
<dbReference type="Pfam" id="PF03129">
    <property type="entry name" value="HGTP_anticodon"/>
    <property type="match status" value="1"/>
</dbReference>
<dbReference type="GO" id="GO:0005737">
    <property type="term" value="C:cytoplasm"/>
    <property type="evidence" value="ECO:0007669"/>
    <property type="project" value="UniProtKB-SubCell"/>
</dbReference>
<protein>
    <recommendedName>
        <fullName evidence="11">Histidine--tRNA ligase</fullName>
        <ecNumber evidence="11">6.1.1.21</ecNumber>
    </recommendedName>
    <alternativeName>
        <fullName evidence="11">Histidyl-tRNA synthetase</fullName>
        <shortName evidence="11">HisRS</shortName>
    </alternativeName>
</protein>
<evidence type="ECO:0000256" key="12">
    <source>
        <dbReference type="PIRSR" id="PIRSR001549-1"/>
    </source>
</evidence>
<dbReference type="RefSeq" id="WP_053401059.1">
    <property type="nucleotide sequence ID" value="NZ_JAMAUM010000001.1"/>
</dbReference>
<evidence type="ECO:0000256" key="10">
    <source>
        <dbReference type="ARBA" id="ARBA00047639"/>
    </source>
</evidence>
<keyword evidence="15" id="KW-1185">Reference proteome</keyword>
<proteinExistence type="inferred from homology"/>
<dbReference type="InterPro" id="IPR015807">
    <property type="entry name" value="His-tRNA-ligase"/>
</dbReference>
<dbReference type="CDD" id="cd00859">
    <property type="entry name" value="HisRS_anticodon"/>
    <property type="match status" value="1"/>
</dbReference>
<accession>A0A0M0L8R0</accession>
<feature type="binding site" evidence="12">
    <location>
        <begin position="262"/>
        <end position="263"/>
    </location>
    <ligand>
        <name>L-histidine</name>
        <dbReference type="ChEBI" id="CHEBI:57595"/>
    </ligand>
</feature>
<dbReference type="SUPFAM" id="SSF55681">
    <property type="entry name" value="Class II aaRS and biotin synthetases"/>
    <property type="match status" value="1"/>
</dbReference>
<dbReference type="InterPro" id="IPR045864">
    <property type="entry name" value="aa-tRNA-synth_II/BPL/LPL"/>
</dbReference>
<dbReference type="PATRIC" id="fig|284581.3.peg.3823"/>
<dbReference type="GO" id="GO:0006427">
    <property type="term" value="P:histidyl-tRNA aminoacylation"/>
    <property type="evidence" value="ECO:0007669"/>
    <property type="project" value="UniProtKB-UniRule"/>
</dbReference>
<dbReference type="STRING" id="284581.AMD01_08840"/>
<keyword evidence="9 11" id="KW-0030">Aminoacyl-tRNA synthetase</keyword>
<dbReference type="NCBIfam" id="TIGR00442">
    <property type="entry name" value="hisS"/>
    <property type="match status" value="1"/>
</dbReference>
<dbReference type="PIRSF" id="PIRSF001549">
    <property type="entry name" value="His-tRNA_synth"/>
    <property type="match status" value="1"/>
</dbReference>
<evidence type="ECO:0000256" key="11">
    <source>
        <dbReference type="HAMAP-Rule" id="MF_00127"/>
    </source>
</evidence>
<dbReference type="InterPro" id="IPR036621">
    <property type="entry name" value="Anticodon-bd_dom_sf"/>
</dbReference>
<dbReference type="PANTHER" id="PTHR43707:SF1">
    <property type="entry name" value="HISTIDINE--TRNA LIGASE, MITOCHONDRIAL-RELATED"/>
    <property type="match status" value="1"/>
</dbReference>
<keyword evidence="8 11" id="KW-0648">Protein biosynthesis</keyword>
<dbReference type="PROSITE" id="PS50862">
    <property type="entry name" value="AA_TRNA_LIGASE_II"/>
    <property type="match status" value="1"/>
</dbReference>